<evidence type="ECO:0000256" key="12">
    <source>
        <dbReference type="ARBA" id="ARBA00022989"/>
    </source>
</evidence>
<dbReference type="RefSeq" id="WP_060652773.1">
    <property type="nucleotide sequence ID" value="NZ_AZXY01000008.1"/>
</dbReference>
<keyword evidence="12 19" id="KW-1133">Transmembrane helix</keyword>
<evidence type="ECO:0000256" key="5">
    <source>
        <dbReference type="ARBA" id="ARBA00013200"/>
    </source>
</evidence>
<name>A0A0V9UHP6_9NOCA</name>
<keyword evidence="10 19" id="KW-0812">Transmembrane</keyword>
<dbReference type="Proteomes" id="UP000053060">
    <property type="component" value="Unassembled WGS sequence"/>
</dbReference>
<gene>
    <name evidence="19" type="primary">cobS</name>
    <name evidence="20" type="ORF">Z045_16175</name>
</gene>
<evidence type="ECO:0000256" key="3">
    <source>
        <dbReference type="ARBA" id="ARBA00004663"/>
    </source>
</evidence>
<feature type="transmembrane region" description="Helical" evidence="19">
    <location>
        <begin position="202"/>
        <end position="220"/>
    </location>
</feature>
<evidence type="ECO:0000313" key="20">
    <source>
        <dbReference type="EMBL" id="KSZ57516.1"/>
    </source>
</evidence>
<reference evidence="20 21" key="2">
    <citation type="journal article" date="2016" name="Genome Announc.">
        <title>Draft Genome Sequence of a Versatile Hydrocarbon-Degrading Bacterium, Rhodococcus pyridinivorans Strain KG-16, Collected from Oil Fields in India.</title>
        <authorList>
            <person name="Aggarwal R.K."/>
            <person name="Dawar C."/>
            <person name="Phanindranath R."/>
            <person name="Mutnuri L."/>
            <person name="Dayal A.M."/>
        </authorList>
    </citation>
    <scope>NUCLEOTIDE SEQUENCE [LARGE SCALE GENOMIC DNA]</scope>
    <source>
        <strain evidence="20 21">KG-16</strain>
    </source>
</reference>
<evidence type="ECO:0000256" key="1">
    <source>
        <dbReference type="ARBA" id="ARBA00001946"/>
    </source>
</evidence>
<dbReference type="PATRIC" id="fig|1441730.3.peg.3368"/>
<evidence type="ECO:0000256" key="14">
    <source>
        <dbReference type="ARBA" id="ARBA00025228"/>
    </source>
</evidence>
<comment type="subcellular location">
    <subcellularLocation>
        <location evidence="2 19">Cell membrane</location>
        <topology evidence="2 19">Multi-pass membrane protein</topology>
    </subcellularLocation>
</comment>
<dbReference type="GO" id="GO:0009236">
    <property type="term" value="P:cobalamin biosynthetic process"/>
    <property type="evidence" value="ECO:0007669"/>
    <property type="project" value="UniProtKB-UniRule"/>
</dbReference>
<evidence type="ECO:0000256" key="10">
    <source>
        <dbReference type="ARBA" id="ARBA00022692"/>
    </source>
</evidence>
<comment type="catalytic activity">
    <reaction evidence="17 19">
        <text>alpha-ribazole + adenosylcob(III)inamide-GDP = adenosylcob(III)alamin + GMP + H(+)</text>
        <dbReference type="Rhea" id="RHEA:16049"/>
        <dbReference type="ChEBI" id="CHEBI:10329"/>
        <dbReference type="ChEBI" id="CHEBI:15378"/>
        <dbReference type="ChEBI" id="CHEBI:18408"/>
        <dbReference type="ChEBI" id="CHEBI:58115"/>
        <dbReference type="ChEBI" id="CHEBI:60487"/>
        <dbReference type="EC" id="2.7.8.26"/>
    </reaction>
</comment>
<keyword evidence="9 19" id="KW-0808">Transferase</keyword>
<dbReference type="PANTHER" id="PTHR34148">
    <property type="entry name" value="ADENOSYLCOBINAMIDE-GDP RIBAZOLETRANSFERASE"/>
    <property type="match status" value="1"/>
</dbReference>
<evidence type="ECO:0000256" key="4">
    <source>
        <dbReference type="ARBA" id="ARBA00010561"/>
    </source>
</evidence>
<dbReference type="InterPro" id="IPR003805">
    <property type="entry name" value="CobS"/>
</dbReference>
<dbReference type="AlphaFoldDB" id="A0A0V9UHP6"/>
<dbReference type="GO" id="GO:0005886">
    <property type="term" value="C:plasma membrane"/>
    <property type="evidence" value="ECO:0007669"/>
    <property type="project" value="UniProtKB-SubCell"/>
</dbReference>
<comment type="cofactor">
    <cofactor evidence="1 19">
        <name>Mg(2+)</name>
        <dbReference type="ChEBI" id="CHEBI:18420"/>
    </cofactor>
</comment>
<accession>A0A0V9UHP6</accession>
<dbReference type="UniPathway" id="UPA00148">
    <property type="reaction ID" value="UER00238"/>
</dbReference>
<evidence type="ECO:0000256" key="6">
    <source>
        <dbReference type="ARBA" id="ARBA00015850"/>
    </source>
</evidence>
<feature type="transmembrane region" description="Helical" evidence="19">
    <location>
        <begin position="232"/>
        <end position="253"/>
    </location>
</feature>
<evidence type="ECO:0000256" key="19">
    <source>
        <dbReference type="HAMAP-Rule" id="MF_00719"/>
    </source>
</evidence>
<feature type="transmembrane region" description="Helical" evidence="19">
    <location>
        <begin position="139"/>
        <end position="158"/>
    </location>
</feature>
<evidence type="ECO:0000256" key="15">
    <source>
        <dbReference type="ARBA" id="ARBA00032605"/>
    </source>
</evidence>
<evidence type="ECO:0000313" key="21">
    <source>
        <dbReference type="Proteomes" id="UP000053060"/>
    </source>
</evidence>
<evidence type="ECO:0000256" key="8">
    <source>
        <dbReference type="ARBA" id="ARBA00022573"/>
    </source>
</evidence>
<keyword evidence="13 19" id="KW-0472">Membrane</keyword>
<comment type="similarity">
    <text evidence="4 19">Belongs to the CobS family.</text>
</comment>
<evidence type="ECO:0000256" key="11">
    <source>
        <dbReference type="ARBA" id="ARBA00022842"/>
    </source>
</evidence>
<evidence type="ECO:0000256" key="2">
    <source>
        <dbReference type="ARBA" id="ARBA00004651"/>
    </source>
</evidence>
<feature type="transmembrane region" description="Helical" evidence="19">
    <location>
        <begin position="170"/>
        <end position="196"/>
    </location>
</feature>
<dbReference type="EC" id="2.7.8.26" evidence="5 19"/>
<evidence type="ECO:0000256" key="7">
    <source>
        <dbReference type="ARBA" id="ARBA00022475"/>
    </source>
</evidence>
<dbReference type="GO" id="GO:0051073">
    <property type="term" value="F:adenosylcobinamide-GDP ribazoletransferase activity"/>
    <property type="evidence" value="ECO:0007669"/>
    <property type="project" value="UniProtKB-UniRule"/>
</dbReference>
<proteinExistence type="inferred from homology"/>
<dbReference type="EMBL" id="AZXY01000008">
    <property type="protein sequence ID" value="KSZ57516.1"/>
    <property type="molecule type" value="Genomic_DNA"/>
</dbReference>
<dbReference type="HAMAP" id="MF_00719">
    <property type="entry name" value="CobS"/>
    <property type="match status" value="1"/>
</dbReference>
<comment type="catalytic activity">
    <reaction evidence="18 19">
        <text>alpha-ribazole 5'-phosphate + adenosylcob(III)inamide-GDP = adenosylcob(III)alamin 5'-phosphate + GMP + H(+)</text>
        <dbReference type="Rhea" id="RHEA:23560"/>
        <dbReference type="ChEBI" id="CHEBI:15378"/>
        <dbReference type="ChEBI" id="CHEBI:57918"/>
        <dbReference type="ChEBI" id="CHEBI:58115"/>
        <dbReference type="ChEBI" id="CHEBI:60487"/>
        <dbReference type="ChEBI" id="CHEBI:60493"/>
        <dbReference type="EC" id="2.7.8.26"/>
    </reaction>
</comment>
<dbReference type="GO" id="GO:0008818">
    <property type="term" value="F:cobalamin 5'-phosphate synthase activity"/>
    <property type="evidence" value="ECO:0007669"/>
    <property type="project" value="UniProtKB-UniRule"/>
</dbReference>
<feature type="transmembrane region" description="Helical" evidence="19">
    <location>
        <begin position="112"/>
        <end position="133"/>
    </location>
</feature>
<comment type="caution">
    <text evidence="20">The sequence shown here is derived from an EMBL/GenBank/DDBJ whole genome shotgun (WGS) entry which is preliminary data.</text>
</comment>
<dbReference type="Pfam" id="PF02654">
    <property type="entry name" value="CobS"/>
    <property type="match status" value="1"/>
</dbReference>
<evidence type="ECO:0000256" key="17">
    <source>
        <dbReference type="ARBA" id="ARBA00048623"/>
    </source>
</evidence>
<evidence type="ECO:0000256" key="13">
    <source>
        <dbReference type="ARBA" id="ARBA00023136"/>
    </source>
</evidence>
<evidence type="ECO:0000256" key="16">
    <source>
        <dbReference type="ARBA" id="ARBA00032853"/>
    </source>
</evidence>
<organism evidence="20 21">
    <name type="scientific">Rhodococcus pyridinivorans KG-16</name>
    <dbReference type="NCBI Taxonomy" id="1441730"/>
    <lineage>
        <taxon>Bacteria</taxon>
        <taxon>Bacillati</taxon>
        <taxon>Actinomycetota</taxon>
        <taxon>Actinomycetes</taxon>
        <taxon>Mycobacteriales</taxon>
        <taxon>Nocardiaceae</taxon>
        <taxon>Rhodococcus</taxon>
    </lineage>
</organism>
<evidence type="ECO:0000256" key="18">
    <source>
        <dbReference type="ARBA" id="ARBA00049504"/>
    </source>
</evidence>
<protein>
    <recommendedName>
        <fullName evidence="6 19">Adenosylcobinamide-GDP ribazoletransferase</fullName>
        <ecNumber evidence="5 19">2.7.8.26</ecNumber>
    </recommendedName>
    <alternativeName>
        <fullName evidence="16 19">Cobalamin synthase</fullName>
    </alternativeName>
    <alternativeName>
        <fullName evidence="15 19">Cobalamin-5'-phosphate synthase</fullName>
    </alternativeName>
</protein>
<evidence type="ECO:0000256" key="9">
    <source>
        <dbReference type="ARBA" id="ARBA00022679"/>
    </source>
</evidence>
<keyword evidence="11 19" id="KW-0460">Magnesium</keyword>
<keyword evidence="8 19" id="KW-0169">Cobalamin biosynthesis</keyword>
<dbReference type="PANTHER" id="PTHR34148:SF1">
    <property type="entry name" value="ADENOSYLCOBINAMIDE-GDP RIBAZOLETRANSFERASE"/>
    <property type="match status" value="1"/>
</dbReference>
<reference evidence="21" key="1">
    <citation type="submission" date="2015-01" db="EMBL/GenBank/DDBJ databases">
        <title>Draft genome sequence of Rhodococcus pyridinivorans strain KG-16, a hydrocarbon-degrading bacterium.</title>
        <authorList>
            <person name="Aggarwal R.K."/>
            <person name="Dawar C."/>
        </authorList>
    </citation>
    <scope>NUCLEOTIDE SEQUENCE [LARGE SCALE GENOMIC DNA]</scope>
    <source>
        <strain evidence="21">KG-16</strain>
    </source>
</reference>
<comment type="pathway">
    <text evidence="3 19">Cofactor biosynthesis; adenosylcobalamin biosynthesis; adenosylcobalamin from cob(II)yrinate a,c-diamide: step 7/7.</text>
</comment>
<sequence length="254" mass="24744">MIRAWLGGVALALSWLTVLPARGPSEIDRTVAGRAISAAPIAGAVLAAAATAVCLIGSAVGTPPLVTGLVCAGVLTVGTRGMHVDGLSDTADGLGCYGPPERAREVMHSGGAGPFGVAALVVVLGLQAASFGALADTDAWWAVAFAVLSGRVAVVVACRRGVPAAPGSGFGSLVAGTQGVVPITVWTVAAGALSLVCLPGPLWAGPLVVTVVLVASVLFARHCVARFGGMNGDVLGAVTEGTVAAVAVAAAALL</sequence>
<comment type="function">
    <text evidence="14 19">Joins adenosylcobinamide-GDP and alpha-ribazole to generate adenosylcobalamin (Ado-cobalamin). Also synthesizes adenosylcobalamin 5'-phosphate from adenosylcobinamide-GDP and alpha-ribazole 5'-phosphate.</text>
</comment>
<keyword evidence="7 19" id="KW-1003">Cell membrane</keyword>
<feature type="transmembrane region" description="Helical" evidence="19">
    <location>
        <begin position="36"/>
        <end position="56"/>
    </location>
</feature>